<evidence type="ECO:0000313" key="10">
    <source>
        <dbReference type="Proteomes" id="UP001178322"/>
    </source>
</evidence>
<keyword evidence="4" id="KW-0067">ATP-binding</keyword>
<protein>
    <recommendedName>
        <fullName evidence="5">protein adenylyltransferase</fullName>
        <ecNumber evidence="5">2.7.7.108</ecNumber>
    </recommendedName>
</protein>
<evidence type="ECO:0000256" key="6">
    <source>
        <dbReference type="ARBA" id="ARBA00047939"/>
    </source>
</evidence>
<comment type="catalytic activity">
    <reaction evidence="7">
        <text>L-tyrosyl-[protein] + ATP = O-(5'-adenylyl)-L-tyrosyl-[protein] + diphosphate</text>
        <dbReference type="Rhea" id="RHEA:54288"/>
        <dbReference type="Rhea" id="RHEA-COMP:10136"/>
        <dbReference type="Rhea" id="RHEA-COMP:13846"/>
        <dbReference type="ChEBI" id="CHEBI:30616"/>
        <dbReference type="ChEBI" id="CHEBI:33019"/>
        <dbReference type="ChEBI" id="CHEBI:46858"/>
        <dbReference type="ChEBI" id="CHEBI:83624"/>
        <dbReference type="EC" id="2.7.7.108"/>
    </reaction>
</comment>
<sequence length="88" mass="10402">MFSLRATQIEQGTNKINSFYLRDFQRLHAHLFQDIYSFAGHFRDVQLMKGSTRFCQYQFINSYASELFLQKNNEPTWSSINQAANRLA</sequence>
<evidence type="ECO:0000256" key="2">
    <source>
        <dbReference type="ARBA" id="ARBA00022695"/>
    </source>
</evidence>
<feature type="domain" description="Fido" evidence="8">
    <location>
        <begin position="21"/>
        <end position="80"/>
    </location>
</feature>
<dbReference type="PANTHER" id="PTHR39560:SF1">
    <property type="entry name" value="PROTEIN ADENYLYLTRANSFERASE FIC-RELATED"/>
    <property type="match status" value="1"/>
</dbReference>
<organism evidence="9 10">
    <name type="scientific">Lysinibacillus pakistanensis</name>
    <dbReference type="NCBI Taxonomy" id="759811"/>
    <lineage>
        <taxon>Bacteria</taxon>
        <taxon>Bacillati</taxon>
        <taxon>Bacillota</taxon>
        <taxon>Bacilli</taxon>
        <taxon>Bacillales</taxon>
        <taxon>Bacillaceae</taxon>
        <taxon>Lysinibacillus</taxon>
    </lineage>
</organism>
<reference evidence="9" key="1">
    <citation type="submission" date="2023-05" db="EMBL/GenBank/DDBJ databases">
        <title>Comparative genomics of Bacillaceae isolates and their secondary metabolite potential.</title>
        <authorList>
            <person name="Song L."/>
            <person name="Nielsen L.J."/>
            <person name="Mohite O."/>
            <person name="Xu X."/>
            <person name="Weber T."/>
            <person name="Kovacs A.T."/>
        </authorList>
    </citation>
    <scope>NUCLEOTIDE SEQUENCE</scope>
    <source>
        <strain evidence="9">LY1</strain>
    </source>
</reference>
<dbReference type="PANTHER" id="PTHR39560">
    <property type="entry name" value="PROTEIN ADENYLYLTRANSFERASE FIC-RELATED"/>
    <property type="match status" value="1"/>
</dbReference>
<proteinExistence type="predicted"/>
<dbReference type="Pfam" id="PF02661">
    <property type="entry name" value="Fic"/>
    <property type="match status" value="1"/>
</dbReference>
<evidence type="ECO:0000313" key="9">
    <source>
        <dbReference type="EMBL" id="WHY52919.1"/>
    </source>
</evidence>
<dbReference type="GO" id="GO:0051302">
    <property type="term" value="P:regulation of cell division"/>
    <property type="evidence" value="ECO:0007669"/>
    <property type="project" value="TreeGrafter"/>
</dbReference>
<evidence type="ECO:0000256" key="5">
    <source>
        <dbReference type="ARBA" id="ARBA00034531"/>
    </source>
</evidence>
<dbReference type="EMBL" id="CP126101">
    <property type="protein sequence ID" value="WHY52919.1"/>
    <property type="molecule type" value="Genomic_DNA"/>
</dbReference>
<evidence type="ECO:0000259" key="8">
    <source>
        <dbReference type="Pfam" id="PF02661"/>
    </source>
</evidence>
<evidence type="ECO:0000256" key="3">
    <source>
        <dbReference type="ARBA" id="ARBA00022741"/>
    </source>
</evidence>
<dbReference type="GO" id="GO:0005524">
    <property type="term" value="F:ATP binding"/>
    <property type="evidence" value="ECO:0007669"/>
    <property type="project" value="UniProtKB-KW"/>
</dbReference>
<keyword evidence="1" id="KW-0808">Transferase</keyword>
<comment type="catalytic activity">
    <reaction evidence="6">
        <text>L-threonyl-[protein] + ATP = 3-O-(5'-adenylyl)-L-threonyl-[protein] + diphosphate</text>
        <dbReference type="Rhea" id="RHEA:54292"/>
        <dbReference type="Rhea" id="RHEA-COMP:11060"/>
        <dbReference type="Rhea" id="RHEA-COMP:13847"/>
        <dbReference type="ChEBI" id="CHEBI:30013"/>
        <dbReference type="ChEBI" id="CHEBI:30616"/>
        <dbReference type="ChEBI" id="CHEBI:33019"/>
        <dbReference type="ChEBI" id="CHEBI:138113"/>
        <dbReference type="EC" id="2.7.7.108"/>
    </reaction>
</comment>
<dbReference type="GO" id="GO:0070733">
    <property type="term" value="F:AMPylase activity"/>
    <property type="evidence" value="ECO:0007669"/>
    <property type="project" value="UniProtKB-EC"/>
</dbReference>
<dbReference type="InterPro" id="IPR003812">
    <property type="entry name" value="Fido"/>
</dbReference>
<evidence type="ECO:0000256" key="1">
    <source>
        <dbReference type="ARBA" id="ARBA00022679"/>
    </source>
</evidence>
<dbReference type="Gene3D" id="1.10.3290.10">
    <property type="entry name" value="Fido-like domain"/>
    <property type="match status" value="1"/>
</dbReference>
<dbReference type="EC" id="2.7.7.108" evidence="5"/>
<gene>
    <name evidence="9" type="ORF">QNH24_06665</name>
</gene>
<dbReference type="AlphaFoldDB" id="A0AAX3WZZ1"/>
<accession>A0AAX3WZZ1</accession>
<dbReference type="SUPFAM" id="SSF140931">
    <property type="entry name" value="Fic-like"/>
    <property type="match status" value="1"/>
</dbReference>
<keyword evidence="2" id="KW-0548">Nucleotidyltransferase</keyword>
<evidence type="ECO:0000256" key="7">
    <source>
        <dbReference type="ARBA" id="ARBA00048696"/>
    </source>
</evidence>
<dbReference type="Proteomes" id="UP001178322">
    <property type="component" value="Chromosome"/>
</dbReference>
<evidence type="ECO:0000256" key="4">
    <source>
        <dbReference type="ARBA" id="ARBA00022840"/>
    </source>
</evidence>
<dbReference type="InterPro" id="IPR036597">
    <property type="entry name" value="Fido-like_dom_sf"/>
</dbReference>
<keyword evidence="3" id="KW-0547">Nucleotide-binding</keyword>
<name>A0AAX3WZZ1_9BACI</name>
<dbReference type="RefSeq" id="WP_283871304.1">
    <property type="nucleotide sequence ID" value="NZ_CP126101.1"/>
</dbReference>